<evidence type="ECO:0000256" key="1">
    <source>
        <dbReference type="SAM" id="MobiDB-lite"/>
    </source>
</evidence>
<dbReference type="Proteomes" id="UP000465866">
    <property type="component" value="Chromosome"/>
</dbReference>
<proteinExistence type="predicted"/>
<feature type="region of interest" description="Disordered" evidence="1">
    <location>
        <begin position="1"/>
        <end position="52"/>
    </location>
</feature>
<keyword evidence="3" id="KW-1185">Reference proteome</keyword>
<evidence type="ECO:0000313" key="3">
    <source>
        <dbReference type="Proteomes" id="UP000465866"/>
    </source>
</evidence>
<dbReference type="AlphaFoldDB" id="A0A7I7KSI7"/>
<accession>A0A7I7KSI7</accession>
<dbReference type="KEGG" id="mcoo:MCOO_07240"/>
<dbReference type="EMBL" id="AP022569">
    <property type="protein sequence ID" value="BBX44709.1"/>
    <property type="molecule type" value="Genomic_DNA"/>
</dbReference>
<evidence type="ECO:0000313" key="2">
    <source>
        <dbReference type="EMBL" id="BBX44709.1"/>
    </source>
</evidence>
<sequence>MRSATAIDTRDSKAKTPPRPQTDRRTATLATAPPTIPPPITLPATAQSEERAGWNAKRFPARERLAGMAELSCGGLLVERVIADMAAHQLEPDQRDRELFSVVADIADEIERLKSVVEDEGRTVVLKDGRVVVHGCVVELRLQRAALAKLISSLKLDGPGTKDPIKQAAARSRWAQHNAAKARMDGA</sequence>
<organism evidence="2 3">
    <name type="scientific">Mycobacterium cookii</name>
    <dbReference type="NCBI Taxonomy" id="1775"/>
    <lineage>
        <taxon>Bacteria</taxon>
        <taxon>Bacillati</taxon>
        <taxon>Actinomycetota</taxon>
        <taxon>Actinomycetes</taxon>
        <taxon>Mycobacteriales</taxon>
        <taxon>Mycobacteriaceae</taxon>
        <taxon>Mycobacterium</taxon>
    </lineage>
</organism>
<gene>
    <name evidence="2" type="ORF">MCOO_07240</name>
</gene>
<protein>
    <submittedName>
        <fullName evidence="2">Uncharacterized protein</fullName>
    </submittedName>
</protein>
<name>A0A7I7KSI7_9MYCO</name>
<reference evidence="2 3" key="1">
    <citation type="journal article" date="2019" name="Emerg. Microbes Infect.">
        <title>Comprehensive subspecies identification of 175 nontuberculous mycobacteria species based on 7547 genomic profiles.</title>
        <authorList>
            <person name="Matsumoto Y."/>
            <person name="Kinjo T."/>
            <person name="Motooka D."/>
            <person name="Nabeya D."/>
            <person name="Jung N."/>
            <person name="Uechi K."/>
            <person name="Horii T."/>
            <person name="Iida T."/>
            <person name="Fujita J."/>
            <person name="Nakamura S."/>
        </authorList>
    </citation>
    <scope>NUCLEOTIDE SEQUENCE [LARGE SCALE GENOMIC DNA]</scope>
    <source>
        <strain evidence="2 3">JCM 12404</strain>
    </source>
</reference>